<keyword evidence="4" id="KW-0456">Lyase</keyword>
<dbReference type="SUPFAM" id="SSF51316">
    <property type="entry name" value="Mss4-like"/>
    <property type="match status" value="1"/>
</dbReference>
<dbReference type="InterPro" id="IPR006913">
    <property type="entry name" value="CENP-V/GFA"/>
</dbReference>
<evidence type="ECO:0000259" key="5">
    <source>
        <dbReference type="PROSITE" id="PS51891"/>
    </source>
</evidence>
<keyword evidence="2" id="KW-0479">Metal-binding</keyword>
<protein>
    <recommendedName>
        <fullName evidence="5">CENP-V/GFA domain-containing protein</fullName>
    </recommendedName>
</protein>
<evidence type="ECO:0000313" key="7">
    <source>
        <dbReference type="Proteomes" id="UP000008066"/>
    </source>
</evidence>
<dbReference type="OrthoDB" id="5290969at2759"/>
<evidence type="ECO:0000256" key="3">
    <source>
        <dbReference type="ARBA" id="ARBA00022833"/>
    </source>
</evidence>
<dbReference type="PANTHER" id="PTHR33337">
    <property type="entry name" value="GFA DOMAIN-CONTAINING PROTEIN"/>
    <property type="match status" value="1"/>
</dbReference>
<dbReference type="eggNOG" id="ENOG502SRJN">
    <property type="taxonomic scope" value="Eukaryota"/>
</dbReference>
<evidence type="ECO:0000256" key="2">
    <source>
        <dbReference type="ARBA" id="ARBA00022723"/>
    </source>
</evidence>
<comment type="similarity">
    <text evidence="1">Belongs to the Gfa family.</text>
</comment>
<dbReference type="PROSITE" id="PS51891">
    <property type="entry name" value="CENP_V_GFA"/>
    <property type="match status" value="1"/>
</dbReference>
<dbReference type="GO" id="GO:0046872">
    <property type="term" value="F:metal ion binding"/>
    <property type="evidence" value="ECO:0007669"/>
    <property type="project" value="UniProtKB-KW"/>
</dbReference>
<dbReference type="EMBL" id="GL988044">
    <property type="protein sequence ID" value="EGS19504.1"/>
    <property type="molecule type" value="Genomic_DNA"/>
</dbReference>
<dbReference type="Gene3D" id="3.90.1590.10">
    <property type="entry name" value="glutathione-dependent formaldehyde- activating enzyme (gfa)"/>
    <property type="match status" value="1"/>
</dbReference>
<accession>G0SBC4</accession>
<organism evidence="7">
    <name type="scientific">Chaetomium thermophilum (strain DSM 1495 / CBS 144.50 / IMI 039719)</name>
    <name type="common">Thermochaetoides thermophila</name>
    <dbReference type="NCBI Taxonomy" id="759272"/>
    <lineage>
        <taxon>Eukaryota</taxon>
        <taxon>Fungi</taxon>
        <taxon>Dikarya</taxon>
        <taxon>Ascomycota</taxon>
        <taxon>Pezizomycotina</taxon>
        <taxon>Sordariomycetes</taxon>
        <taxon>Sordariomycetidae</taxon>
        <taxon>Sordariales</taxon>
        <taxon>Chaetomiaceae</taxon>
        <taxon>Thermochaetoides</taxon>
    </lineage>
</organism>
<name>G0SBC4_CHATD</name>
<reference evidence="6 7" key="1">
    <citation type="journal article" date="2011" name="Cell">
        <title>Insight into structure and assembly of the nuclear pore complex by utilizing the genome of a eukaryotic thermophile.</title>
        <authorList>
            <person name="Amlacher S."/>
            <person name="Sarges P."/>
            <person name="Flemming D."/>
            <person name="van Noort V."/>
            <person name="Kunze R."/>
            <person name="Devos D.P."/>
            <person name="Arumugam M."/>
            <person name="Bork P."/>
            <person name="Hurt E."/>
        </authorList>
    </citation>
    <scope>NUCLEOTIDE SEQUENCE [LARGE SCALE GENOMIC DNA]</scope>
    <source>
        <strain evidence="7">DSM 1495 / CBS 144.50 / IMI 039719</strain>
    </source>
</reference>
<dbReference type="AlphaFoldDB" id="G0SBC4"/>
<keyword evidence="7" id="KW-1185">Reference proteome</keyword>
<evidence type="ECO:0000313" key="6">
    <source>
        <dbReference type="EMBL" id="EGS19504.1"/>
    </source>
</evidence>
<dbReference type="OMA" id="HIWCKEA"/>
<dbReference type="Proteomes" id="UP000008066">
    <property type="component" value="Unassembled WGS sequence"/>
</dbReference>
<feature type="domain" description="CENP-V/GFA" evidence="5">
    <location>
        <begin position="1"/>
        <end position="134"/>
    </location>
</feature>
<dbReference type="PANTHER" id="PTHR33337:SF3">
    <property type="entry name" value="CENP-V_GFA DOMAIN-CONTAINING PROTEIN"/>
    <property type="match status" value="1"/>
</dbReference>
<evidence type="ECO:0000256" key="4">
    <source>
        <dbReference type="ARBA" id="ARBA00023239"/>
    </source>
</evidence>
<keyword evidence="3" id="KW-0862">Zinc</keyword>
<dbReference type="InterPro" id="IPR011057">
    <property type="entry name" value="Mss4-like_sf"/>
</dbReference>
<evidence type="ECO:0000256" key="1">
    <source>
        <dbReference type="ARBA" id="ARBA00005495"/>
    </source>
</evidence>
<dbReference type="GeneID" id="18259011"/>
<dbReference type="KEGG" id="cthr:CTHT_0049730"/>
<sequence length="141" mass="15626">MKVSCQCGTITFPLRSPPLSVYHCHCTQCRKQSSSAFGTSVIVPASDVFPLSPFLSSNLGIWTRPANEGRTMDCYFCKTCGVRVMHRLREPDGRERDVVSLKGGCVEGLEWKGLPHIWTKSAVVEIPEGVRTWEMAPEGLP</sequence>
<proteinExistence type="inferred from homology"/>
<dbReference type="HOGENOM" id="CLU_055491_1_1_1"/>
<dbReference type="RefSeq" id="XP_006695326.1">
    <property type="nucleotide sequence ID" value="XM_006695263.1"/>
</dbReference>
<gene>
    <name evidence="6" type="ORF">CTHT_0049730</name>
</gene>
<dbReference type="GO" id="GO:0016846">
    <property type="term" value="F:carbon-sulfur lyase activity"/>
    <property type="evidence" value="ECO:0007669"/>
    <property type="project" value="InterPro"/>
</dbReference>
<dbReference type="Pfam" id="PF04828">
    <property type="entry name" value="GFA"/>
    <property type="match status" value="1"/>
</dbReference>